<dbReference type="InterPro" id="IPR011990">
    <property type="entry name" value="TPR-like_helical_dom_sf"/>
</dbReference>
<feature type="repeat" description="PPR" evidence="2">
    <location>
        <begin position="593"/>
        <end position="627"/>
    </location>
</feature>
<dbReference type="InterPro" id="IPR057027">
    <property type="entry name" value="TPR_mt"/>
</dbReference>
<protein>
    <recommendedName>
        <fullName evidence="4">Pentatricopeptide repeat-containing protein-mitochondrial domain-containing protein</fullName>
    </recommendedName>
</protein>
<evidence type="ECO:0000313" key="5">
    <source>
        <dbReference type="EMBL" id="KZT57067.1"/>
    </source>
</evidence>
<name>A0A165FQC7_9BASI</name>
<feature type="region of interest" description="Disordered" evidence="3">
    <location>
        <begin position="474"/>
        <end position="549"/>
    </location>
</feature>
<dbReference type="OrthoDB" id="185373at2759"/>
<organism evidence="5 6">
    <name type="scientific">Calocera cornea HHB12733</name>
    <dbReference type="NCBI Taxonomy" id="1353952"/>
    <lineage>
        <taxon>Eukaryota</taxon>
        <taxon>Fungi</taxon>
        <taxon>Dikarya</taxon>
        <taxon>Basidiomycota</taxon>
        <taxon>Agaricomycotina</taxon>
        <taxon>Dacrymycetes</taxon>
        <taxon>Dacrymycetales</taxon>
        <taxon>Dacrymycetaceae</taxon>
        <taxon>Calocera</taxon>
    </lineage>
</organism>
<feature type="compositionally biased region" description="Basic and acidic residues" evidence="3">
    <location>
        <begin position="54"/>
        <end position="74"/>
    </location>
</feature>
<proteinExistence type="predicted"/>
<gene>
    <name evidence="5" type="ORF">CALCODRAFT_496535</name>
</gene>
<feature type="compositionally biased region" description="Acidic residues" evidence="3">
    <location>
        <begin position="496"/>
        <end position="512"/>
    </location>
</feature>
<dbReference type="PROSITE" id="PS51375">
    <property type="entry name" value="PPR"/>
    <property type="match status" value="2"/>
</dbReference>
<dbReference type="PANTHER" id="PTHR47933:SF11">
    <property type="entry name" value="PENTATRICOPEPTIDE REPEAT-CONTAINING PROTEIN 2"/>
    <property type="match status" value="1"/>
</dbReference>
<dbReference type="NCBIfam" id="TIGR00756">
    <property type="entry name" value="PPR"/>
    <property type="match status" value="2"/>
</dbReference>
<evidence type="ECO:0000259" key="4">
    <source>
        <dbReference type="Pfam" id="PF23276"/>
    </source>
</evidence>
<feature type="region of interest" description="Disordered" evidence="3">
    <location>
        <begin position="40"/>
        <end position="83"/>
    </location>
</feature>
<dbReference type="InParanoid" id="A0A165FQC7"/>
<dbReference type="InterPro" id="IPR002885">
    <property type="entry name" value="PPR_rpt"/>
</dbReference>
<feature type="domain" description="Pentatricopeptide repeat-containing protein-mitochondrial" evidence="4">
    <location>
        <begin position="574"/>
        <end position="638"/>
    </location>
</feature>
<dbReference type="EMBL" id="KV423968">
    <property type="protein sequence ID" value="KZT57067.1"/>
    <property type="molecule type" value="Genomic_DNA"/>
</dbReference>
<dbReference type="Pfam" id="PF23276">
    <property type="entry name" value="TPR_24"/>
    <property type="match status" value="1"/>
</dbReference>
<dbReference type="InterPro" id="IPR051240">
    <property type="entry name" value="Mito_RNA-Proc/Resp"/>
</dbReference>
<dbReference type="AlphaFoldDB" id="A0A165FQC7"/>
<feature type="repeat" description="PPR" evidence="2">
    <location>
        <begin position="688"/>
        <end position="722"/>
    </location>
</feature>
<feature type="region of interest" description="Disordered" evidence="3">
    <location>
        <begin position="154"/>
        <end position="182"/>
    </location>
</feature>
<evidence type="ECO:0000256" key="1">
    <source>
        <dbReference type="ARBA" id="ARBA00022737"/>
    </source>
</evidence>
<dbReference type="Pfam" id="PF13812">
    <property type="entry name" value="PPR_3"/>
    <property type="match status" value="1"/>
</dbReference>
<dbReference type="Proteomes" id="UP000076842">
    <property type="component" value="Unassembled WGS sequence"/>
</dbReference>
<dbReference type="PANTHER" id="PTHR47933">
    <property type="entry name" value="PENTATRICOPEPTIDE REPEAT-CONTAINING PROTEIN 1, MITOCHONDRIAL"/>
    <property type="match status" value="1"/>
</dbReference>
<reference evidence="5 6" key="1">
    <citation type="journal article" date="2016" name="Mol. Biol. Evol.">
        <title>Comparative Genomics of Early-Diverging Mushroom-Forming Fungi Provides Insights into the Origins of Lignocellulose Decay Capabilities.</title>
        <authorList>
            <person name="Nagy L.G."/>
            <person name="Riley R."/>
            <person name="Tritt A."/>
            <person name="Adam C."/>
            <person name="Daum C."/>
            <person name="Floudas D."/>
            <person name="Sun H."/>
            <person name="Yadav J.S."/>
            <person name="Pangilinan J."/>
            <person name="Larsson K.H."/>
            <person name="Matsuura K."/>
            <person name="Barry K."/>
            <person name="Labutti K."/>
            <person name="Kuo R."/>
            <person name="Ohm R.A."/>
            <person name="Bhattacharya S.S."/>
            <person name="Shirouzu T."/>
            <person name="Yoshinaga Y."/>
            <person name="Martin F.M."/>
            <person name="Grigoriev I.V."/>
            <person name="Hibbett D.S."/>
        </authorList>
    </citation>
    <scope>NUCLEOTIDE SEQUENCE [LARGE SCALE GENOMIC DNA]</scope>
    <source>
        <strain evidence="5 6">HHB12733</strain>
    </source>
</reference>
<dbReference type="Gene3D" id="1.25.40.10">
    <property type="entry name" value="Tetratricopeptide repeat domain"/>
    <property type="match status" value="3"/>
</dbReference>
<evidence type="ECO:0000313" key="6">
    <source>
        <dbReference type="Proteomes" id="UP000076842"/>
    </source>
</evidence>
<keyword evidence="1" id="KW-0677">Repeat</keyword>
<dbReference type="STRING" id="1353952.A0A165FQC7"/>
<evidence type="ECO:0000256" key="2">
    <source>
        <dbReference type="PROSITE-ProRule" id="PRU00708"/>
    </source>
</evidence>
<sequence length="1034" mass="115357">MWARCERATLFLDFLAPELHTILASRPRVPRARGYLYARKGARASSSTAQAHPKLGEGTRLQDYHQQESPEVPKRPRPLTRSDFSAPTRLAEIHGQYDYNVPPSMGYSTEVLSRQALAPDMEQAGRRPSRLGIGKGRWSERKARAKAAGWDAWHNAPAGEEPSDQTASAESSLLEPSEDTYPDSQALTDLRLQLLQSTLPPDFLLRLRPLVHAITARDIGDINRFLCTPSKLGGSFPTPSGIPWPASSGKEAEGDMPAEEVELELAMLLMRHSPTHLAQALRAVMLRNLAKGNHHMVQRCWDDFVRLRSKRGNVDRLTGHNVGDLATIYLASLAERAVDACHTREGTERALPPYLGIPFFRQALELGVRIGRSSRGGYIETRSRPGQVFAPPIAKQLLQPYISGAVLDTLLNWIGAIQLARMAQDGKKLYMHIGTLARNKDAAELWGLWARCEAGVRGGWAVFVGAQKGEIPDIRLWDGEETEEAESAERSHAEEDQGEDRDKEEELLDEGDESQHKIDNEVQDDVVTSSPDIKKDVRTAGPSQEKLPPPSLLPIRIVTPVQTAFLSSFLLLHRPDLTTRILTTLMSSKMKLTTHHFSALLSGFAKRGSLIEAEQAWKMMEEQGVERDRASWNAWLQALFGGRKWKDGMTEFAKMREAFPEPQLARGSIKGQAGSKAHLQPKTEEGVGQQVWNTVLHGLFLNDRMEEARLLWRQMHRLGMVDVVSYNTILRFQARKGNWTGIAQTLQALSRDKIKPDAYTFTTILEVAAPKTSRGQERIDSVRHGVHLVWDVMKKYDIKANGVMIGRIVDALVNGGREENVRAAIAFLDEVERSESGEVMVQGGNSDAGDLDPHQLAMIQGIPAEESGSRLNEITYTACIVGIMRSTLTLPVKRALAAQLLQRMRARNIGANRVTYHVLLRAAFDADAPAEAMSLWREQRARGFANSDTWYLVIRGLLGLDPTFESSLFPRAMAVDNYFPDQNSLIPSGDLHVVDGNREMWIREVARALEDDGIPVEGQVKTMWNKLMASRKPW</sequence>
<evidence type="ECO:0000256" key="3">
    <source>
        <dbReference type="SAM" id="MobiDB-lite"/>
    </source>
</evidence>
<keyword evidence="6" id="KW-1185">Reference proteome</keyword>
<dbReference type="GO" id="GO:0003729">
    <property type="term" value="F:mRNA binding"/>
    <property type="evidence" value="ECO:0007669"/>
    <property type="project" value="TreeGrafter"/>
</dbReference>
<accession>A0A165FQC7</accession>